<dbReference type="PANTHER" id="PTHR36114">
    <property type="entry name" value="16.7 KDA PROTEIN IN WHIE LOCUS"/>
    <property type="match status" value="1"/>
</dbReference>
<feature type="domain" description="Cupin type-2" evidence="1">
    <location>
        <begin position="37"/>
        <end position="98"/>
    </location>
</feature>
<reference evidence="3" key="1">
    <citation type="submission" date="2017-04" db="EMBL/GenBank/DDBJ databases">
        <authorList>
            <person name="Varghese N."/>
            <person name="Submissions S."/>
        </authorList>
    </citation>
    <scope>NUCLEOTIDE SEQUENCE [LARGE SCALE GENOMIC DNA]</scope>
    <source>
        <strain evidence="3">DSM 16537</strain>
    </source>
</reference>
<sequence length="121" mass="13936">MKTNLQEKFGKISDFWHPYIIGELNENFVKLAKLNGELVWHSHQDEDEMFVVISGTLMMDFKDGKRIATGPGEILIVPKGVEHFPWTKEGEEVHVMLIEPKSTKHTGETKSSQTIEKLEWI</sequence>
<evidence type="ECO:0000313" key="2">
    <source>
        <dbReference type="EMBL" id="SMD45342.1"/>
    </source>
</evidence>
<dbReference type="EMBL" id="LT838813">
    <property type="protein sequence ID" value="SMD45342.1"/>
    <property type="molecule type" value="Genomic_DNA"/>
</dbReference>
<dbReference type="InterPro" id="IPR013096">
    <property type="entry name" value="Cupin_2"/>
</dbReference>
<protein>
    <submittedName>
        <fullName evidence="2">Mannose-6-phosphate isomerase, cupin superfamily</fullName>
    </submittedName>
</protein>
<dbReference type="Proteomes" id="UP000192333">
    <property type="component" value="Chromosome I"/>
</dbReference>
<name>A0A1W2H9E8_9BACT</name>
<dbReference type="AlphaFoldDB" id="A0A1W2H9E8"/>
<keyword evidence="2" id="KW-0413">Isomerase</keyword>
<accession>A0A1W2H9E8</accession>
<dbReference type="CDD" id="cd02226">
    <property type="entry name" value="cupin_YdbB-like"/>
    <property type="match status" value="1"/>
</dbReference>
<evidence type="ECO:0000313" key="3">
    <source>
        <dbReference type="Proteomes" id="UP000192333"/>
    </source>
</evidence>
<dbReference type="PANTHER" id="PTHR36114:SF1">
    <property type="entry name" value="16.7 KDA PROTEIN IN WHIE LOCUS"/>
    <property type="match status" value="1"/>
</dbReference>
<keyword evidence="3" id="KW-1185">Reference proteome</keyword>
<dbReference type="InterPro" id="IPR011051">
    <property type="entry name" value="RmlC_Cupin_sf"/>
</dbReference>
<dbReference type="RefSeq" id="WP_084122108.1">
    <property type="nucleotide sequence ID" value="NZ_LT838813.1"/>
</dbReference>
<proteinExistence type="predicted"/>
<dbReference type="InterPro" id="IPR014710">
    <property type="entry name" value="RmlC-like_jellyroll"/>
</dbReference>
<dbReference type="InterPro" id="IPR052044">
    <property type="entry name" value="PKS_Associated_Protein"/>
</dbReference>
<dbReference type="Pfam" id="PF07883">
    <property type="entry name" value="Cupin_2"/>
    <property type="match status" value="1"/>
</dbReference>
<gene>
    <name evidence="2" type="ORF">SAMN00777080_3991</name>
</gene>
<dbReference type="STRING" id="758820.SAMN00777080_3991"/>
<dbReference type="Gene3D" id="2.60.120.10">
    <property type="entry name" value="Jelly Rolls"/>
    <property type="match status" value="1"/>
</dbReference>
<dbReference type="GO" id="GO:0016853">
    <property type="term" value="F:isomerase activity"/>
    <property type="evidence" value="ECO:0007669"/>
    <property type="project" value="UniProtKB-KW"/>
</dbReference>
<dbReference type="OrthoDB" id="9794183at2"/>
<dbReference type="SUPFAM" id="SSF51182">
    <property type="entry name" value="RmlC-like cupins"/>
    <property type="match status" value="1"/>
</dbReference>
<evidence type="ECO:0000259" key="1">
    <source>
        <dbReference type="Pfam" id="PF07883"/>
    </source>
</evidence>
<organism evidence="2 3">
    <name type="scientific">Aquiflexum balticum DSM 16537</name>
    <dbReference type="NCBI Taxonomy" id="758820"/>
    <lineage>
        <taxon>Bacteria</taxon>
        <taxon>Pseudomonadati</taxon>
        <taxon>Bacteroidota</taxon>
        <taxon>Cytophagia</taxon>
        <taxon>Cytophagales</taxon>
        <taxon>Cyclobacteriaceae</taxon>
        <taxon>Aquiflexum</taxon>
    </lineage>
</organism>